<feature type="region of interest" description="Disordered" evidence="1">
    <location>
        <begin position="437"/>
        <end position="566"/>
    </location>
</feature>
<evidence type="ECO:0000313" key="2">
    <source>
        <dbReference type="Proteomes" id="UP000694845"/>
    </source>
</evidence>
<name>A0A8B7YKN3_ACAPL</name>
<dbReference type="AlphaFoldDB" id="A0A8B7YKN3"/>
<evidence type="ECO:0000256" key="1">
    <source>
        <dbReference type="SAM" id="MobiDB-lite"/>
    </source>
</evidence>
<dbReference type="GeneID" id="110981008"/>
<dbReference type="RefSeq" id="XP_022093823.1">
    <property type="nucleotide sequence ID" value="XM_022238131.1"/>
</dbReference>
<feature type="compositionally biased region" description="Basic and acidic residues" evidence="1">
    <location>
        <begin position="79"/>
        <end position="89"/>
    </location>
</feature>
<feature type="compositionally biased region" description="Polar residues" evidence="1">
    <location>
        <begin position="476"/>
        <end position="500"/>
    </location>
</feature>
<protein>
    <submittedName>
        <fullName evidence="3">Uncharacterized protein LOC110981008</fullName>
    </submittedName>
</protein>
<organism evidence="2 3">
    <name type="scientific">Acanthaster planci</name>
    <name type="common">Crown-of-thorns starfish</name>
    <dbReference type="NCBI Taxonomy" id="133434"/>
    <lineage>
        <taxon>Eukaryota</taxon>
        <taxon>Metazoa</taxon>
        <taxon>Echinodermata</taxon>
        <taxon>Eleutherozoa</taxon>
        <taxon>Asterozoa</taxon>
        <taxon>Asteroidea</taxon>
        <taxon>Valvatacea</taxon>
        <taxon>Valvatida</taxon>
        <taxon>Acanthasteridae</taxon>
        <taxon>Acanthaster</taxon>
    </lineage>
</organism>
<sequence length="566" mass="62806">MDSLSSSIPAGNTRYPRKMQTAISYEHLDRDFITASRQDAASRRSHHLRTTSLPKIATGRSVRSAKKLWEDHERIEVQSKVQKENERQPEVPPLRVPKNPHGLYKHTVQPVKPFHILHSPSDYGQAKHQLRELYAQVTYLSNAVRNCDGSASYKGMCKQQRSHNSDDNNPLRLHWPSSNNSVPIPRLLLPVMPGTNTKWYSWKVDTPREESSPRVRGEKQGGGNDKRYTASAPVSRSLDFLERYGKNTNCAASTVDDSGGRWSKNKKEACTKSQEGHLSIKSADGTDITESLASSSLSSIIKYDANKFKLKDDEVVAGKAIFLTQSEHQKMSSVEEVHTDVAGVSCHGDYKKEIENAAPERNMSNDEDVKGKSGTLEEIREWSQEDEMDAVARVNVTVAEPVENPASDDPQCSMRDDLADNLLLQQEDKNVEQVGMATGNELEAKASDDNQEVTNSCNNHCDSDEALQSKADGSVTMATQDENSNSNKQDVLEEPSNNEGAQDVSDDKTDQHQVIMLSKDILDSEQVSPGANHSVAAETNHEQTESECRDASEEVLPNEKCEDSGT</sequence>
<reference evidence="3" key="1">
    <citation type="submission" date="2025-08" db="UniProtKB">
        <authorList>
            <consortium name="RefSeq"/>
        </authorList>
    </citation>
    <scope>IDENTIFICATION</scope>
</reference>
<keyword evidence="2" id="KW-1185">Reference proteome</keyword>
<dbReference type="OMA" id="LWEDHER"/>
<feature type="compositionally biased region" description="Basic and acidic residues" evidence="1">
    <location>
        <begin position="539"/>
        <end position="566"/>
    </location>
</feature>
<feature type="region of interest" description="Disordered" evidence="1">
    <location>
        <begin position="254"/>
        <end position="276"/>
    </location>
</feature>
<dbReference type="Proteomes" id="UP000694845">
    <property type="component" value="Unplaced"/>
</dbReference>
<proteinExistence type="predicted"/>
<accession>A0A8B7YKN3</accession>
<dbReference type="OrthoDB" id="10228785at2759"/>
<dbReference type="KEGG" id="aplc:110981008"/>
<feature type="region of interest" description="Disordered" evidence="1">
    <location>
        <begin position="204"/>
        <end position="232"/>
    </location>
</feature>
<feature type="compositionally biased region" description="Basic and acidic residues" evidence="1">
    <location>
        <begin position="205"/>
        <end position="228"/>
    </location>
</feature>
<feature type="region of interest" description="Disordered" evidence="1">
    <location>
        <begin position="79"/>
        <end position="100"/>
    </location>
</feature>
<gene>
    <name evidence="3" type="primary">LOC110981008</name>
</gene>
<evidence type="ECO:0000313" key="3">
    <source>
        <dbReference type="RefSeq" id="XP_022093823.1"/>
    </source>
</evidence>